<reference evidence="5 6" key="1">
    <citation type="submission" date="2018-05" db="EMBL/GenBank/DDBJ databases">
        <title>Rhodobacteraceae gen. nov., sp. nov. isolated from sea water.</title>
        <authorList>
            <person name="Ren Y."/>
        </authorList>
    </citation>
    <scope>NUCLEOTIDE SEQUENCE [LARGE SCALE GENOMIC DNA]</scope>
    <source>
        <strain evidence="5 6">TG-679</strain>
    </source>
</reference>
<dbReference type="InterPro" id="IPR029056">
    <property type="entry name" value="Ribokinase-like"/>
</dbReference>
<keyword evidence="2" id="KW-0808">Transferase</keyword>
<keyword evidence="3 5" id="KW-0418">Kinase</keyword>
<keyword evidence="6" id="KW-1185">Reference proteome</keyword>
<comment type="similarity">
    <text evidence="1">Belongs to the carbohydrate kinase PfkB family.</text>
</comment>
<evidence type="ECO:0000313" key="5">
    <source>
        <dbReference type="EMBL" id="PWR01720.1"/>
    </source>
</evidence>
<dbReference type="CDD" id="cd01168">
    <property type="entry name" value="adenosine_kinase"/>
    <property type="match status" value="1"/>
</dbReference>
<name>A0A2V2L8K7_9RHOB</name>
<dbReference type="PROSITE" id="PS00584">
    <property type="entry name" value="PFKB_KINASES_2"/>
    <property type="match status" value="1"/>
</dbReference>
<dbReference type="EMBL" id="QGKU01000048">
    <property type="protein sequence ID" value="PWR01720.1"/>
    <property type="molecule type" value="Genomic_DNA"/>
</dbReference>
<gene>
    <name evidence="5" type="ORF">DKT77_16535</name>
</gene>
<proteinExistence type="inferred from homology"/>
<evidence type="ECO:0000259" key="4">
    <source>
        <dbReference type="Pfam" id="PF00294"/>
    </source>
</evidence>
<dbReference type="InterPro" id="IPR002173">
    <property type="entry name" value="Carboh/pur_kinase_PfkB_CS"/>
</dbReference>
<dbReference type="InterPro" id="IPR011611">
    <property type="entry name" value="PfkB_dom"/>
</dbReference>
<evidence type="ECO:0000256" key="3">
    <source>
        <dbReference type="ARBA" id="ARBA00022777"/>
    </source>
</evidence>
<accession>A0A2V2L8K7</accession>
<dbReference type="Pfam" id="PF00294">
    <property type="entry name" value="PfkB"/>
    <property type="match status" value="1"/>
</dbReference>
<dbReference type="Gene3D" id="3.40.1190.20">
    <property type="match status" value="1"/>
</dbReference>
<comment type="caution">
    <text evidence="5">The sequence shown here is derived from an EMBL/GenBank/DDBJ whole genome shotgun (WGS) entry which is preliminary data.</text>
</comment>
<dbReference type="InterPro" id="IPR052700">
    <property type="entry name" value="Carb_kinase_PfkB-like"/>
</dbReference>
<dbReference type="Proteomes" id="UP000245680">
    <property type="component" value="Unassembled WGS sequence"/>
</dbReference>
<feature type="domain" description="Carbohydrate kinase PfkB" evidence="4">
    <location>
        <begin position="65"/>
        <end position="324"/>
    </location>
</feature>
<evidence type="ECO:0000256" key="1">
    <source>
        <dbReference type="ARBA" id="ARBA00010688"/>
    </source>
</evidence>
<dbReference type="AlphaFoldDB" id="A0A2V2L8K7"/>
<dbReference type="PANTHER" id="PTHR43320:SF3">
    <property type="entry name" value="CARBOHYDRATE KINASE PFKB DOMAIN-CONTAINING PROTEIN"/>
    <property type="match status" value="1"/>
</dbReference>
<sequence length="329" mass="33259">MPPRHQHMSKSQPQIAGIGNPLVDVLASVGPDAPGKHGLTVGEMHLVDAATAKALYADIGPGIQQSGGSVANTIAHVGDMGLKGTFLGKVAGDDLGGVFRRDMAALGIDVPVPDQADGTATGHCVVMVTPDGERTMSTYLGACECLAPDDLPETLPSETAILLVEGYHFDTPHGAANVARAVELARGVGARIALTPSDAACVDRQRAAMLALIEGECDILIGNELELAALSGAQDPMSALHWALDHVRTVALTRSENGALLADGGPVVEVAAQPVPKVVDTTGAGDAFAAGFLSALALGKDVAEAGRAGASLAARVIGHFGAREAGTAA</sequence>
<dbReference type="PANTHER" id="PTHR43320">
    <property type="entry name" value="SUGAR KINASE"/>
    <property type="match status" value="1"/>
</dbReference>
<protein>
    <submittedName>
        <fullName evidence="5">Adenosine kinase</fullName>
    </submittedName>
</protein>
<organism evidence="5 6">
    <name type="scientific">Meridianimarinicoccus roseus</name>
    <dbReference type="NCBI Taxonomy" id="2072018"/>
    <lineage>
        <taxon>Bacteria</taxon>
        <taxon>Pseudomonadati</taxon>
        <taxon>Pseudomonadota</taxon>
        <taxon>Alphaproteobacteria</taxon>
        <taxon>Rhodobacterales</taxon>
        <taxon>Paracoccaceae</taxon>
        <taxon>Meridianimarinicoccus</taxon>
    </lineage>
</organism>
<evidence type="ECO:0000256" key="2">
    <source>
        <dbReference type="ARBA" id="ARBA00022679"/>
    </source>
</evidence>
<dbReference type="SUPFAM" id="SSF53613">
    <property type="entry name" value="Ribokinase-like"/>
    <property type="match status" value="1"/>
</dbReference>
<evidence type="ECO:0000313" key="6">
    <source>
        <dbReference type="Proteomes" id="UP000245680"/>
    </source>
</evidence>
<dbReference type="OrthoDB" id="9813569at2"/>
<dbReference type="GO" id="GO:0016301">
    <property type="term" value="F:kinase activity"/>
    <property type="evidence" value="ECO:0007669"/>
    <property type="project" value="UniProtKB-KW"/>
</dbReference>